<feature type="domain" description="Chemotaxis phosphatase CheX-like" evidence="2">
    <location>
        <begin position="48"/>
        <end position="125"/>
    </location>
</feature>
<keyword evidence="1" id="KW-0145">Chemotaxis</keyword>
<evidence type="ECO:0000259" key="2">
    <source>
        <dbReference type="Pfam" id="PF13690"/>
    </source>
</evidence>
<keyword evidence="4" id="KW-1185">Reference proteome</keyword>
<comment type="caution">
    <text evidence="3">The sequence shown here is derived from an EMBL/GenBank/DDBJ whole genome shotgun (WGS) entry which is preliminary data.</text>
</comment>
<evidence type="ECO:0000313" key="3">
    <source>
        <dbReference type="EMBL" id="GAA0316085.1"/>
    </source>
</evidence>
<dbReference type="PANTHER" id="PTHR39452">
    <property type="entry name" value="CHEY-P PHOSPHATASE CHEX"/>
    <property type="match status" value="1"/>
</dbReference>
<dbReference type="EMBL" id="BAAADJ010000004">
    <property type="protein sequence ID" value="GAA0316085.1"/>
    <property type="molecule type" value="Genomic_DNA"/>
</dbReference>
<reference evidence="3 4" key="1">
    <citation type="journal article" date="2019" name="Int. J. Syst. Evol. Microbiol.">
        <title>The Global Catalogue of Microorganisms (GCM) 10K type strain sequencing project: providing services to taxonomists for standard genome sequencing and annotation.</title>
        <authorList>
            <consortium name="The Broad Institute Genomics Platform"/>
            <consortium name="The Broad Institute Genome Sequencing Center for Infectious Disease"/>
            <person name="Wu L."/>
            <person name="Ma J."/>
        </authorList>
    </citation>
    <scope>NUCLEOTIDE SEQUENCE [LARGE SCALE GENOMIC DNA]</scope>
    <source>
        <strain evidence="3 4">JCM 9731</strain>
    </source>
</reference>
<proteinExistence type="predicted"/>
<dbReference type="InterPro" id="IPR028976">
    <property type="entry name" value="CheC-like_sf"/>
</dbReference>
<sequence>MIGTKTRTSQNISEIFNEAISSLKNVVPLNHSIGKPTLIEDSIQIGFGVLIGVTGDMKGKLVFAGDTSIFSSIGEAMFGMPLEGEMLTSFSGELGNMIAGGFSTNIVHRGVQTDITSPTIMDGNSKVTGFKYALRVDVGFEQAGEMNVYLLVD</sequence>
<protein>
    <submittedName>
        <fullName evidence="3">Chemotaxis protein CheX</fullName>
    </submittedName>
</protein>
<dbReference type="SUPFAM" id="SSF103039">
    <property type="entry name" value="CheC-like"/>
    <property type="match status" value="1"/>
</dbReference>
<dbReference type="CDD" id="cd17906">
    <property type="entry name" value="CheX"/>
    <property type="match status" value="1"/>
</dbReference>
<accession>A0ABN0VSB3</accession>
<evidence type="ECO:0000256" key="1">
    <source>
        <dbReference type="ARBA" id="ARBA00022500"/>
    </source>
</evidence>
<dbReference type="RefSeq" id="WP_343795762.1">
    <property type="nucleotide sequence ID" value="NZ_BAAADJ010000004.1"/>
</dbReference>
<dbReference type="InterPro" id="IPR038756">
    <property type="entry name" value="CheX-like"/>
</dbReference>
<organism evidence="3 4">
    <name type="scientific">Bacillus carboniphilus</name>
    <dbReference type="NCBI Taxonomy" id="86663"/>
    <lineage>
        <taxon>Bacteria</taxon>
        <taxon>Bacillati</taxon>
        <taxon>Bacillota</taxon>
        <taxon>Bacilli</taxon>
        <taxon>Bacillales</taxon>
        <taxon>Bacillaceae</taxon>
        <taxon>Bacillus</taxon>
    </lineage>
</organism>
<dbReference type="InterPro" id="IPR028051">
    <property type="entry name" value="CheX-like_dom"/>
</dbReference>
<evidence type="ECO:0000313" key="4">
    <source>
        <dbReference type="Proteomes" id="UP001500782"/>
    </source>
</evidence>
<gene>
    <name evidence="3" type="ORF">GCM10008967_03320</name>
</gene>
<dbReference type="Proteomes" id="UP001500782">
    <property type="component" value="Unassembled WGS sequence"/>
</dbReference>
<dbReference type="Gene3D" id="3.40.1550.10">
    <property type="entry name" value="CheC-like"/>
    <property type="match status" value="1"/>
</dbReference>
<name>A0ABN0VSB3_9BACI</name>
<dbReference type="Pfam" id="PF13690">
    <property type="entry name" value="CheX"/>
    <property type="match status" value="1"/>
</dbReference>
<dbReference type="PANTHER" id="PTHR39452:SF1">
    <property type="entry name" value="CHEY-P PHOSPHATASE CHEX"/>
    <property type="match status" value="1"/>
</dbReference>